<keyword evidence="7" id="KW-1185">Reference proteome</keyword>
<dbReference type="InterPro" id="IPR011856">
    <property type="entry name" value="tRNA_endonuc-like_dom_sf"/>
</dbReference>
<sequence length="152" mass="17324">MDASFTVDREVEILNSGGKQGGPRWKGKGAEAKALANPICSGNRAYFGHLIVNADKDKHWFQLGMEEAFFLCYTLKCLKIAGEHKHPKDDNELWQYMTSQKAAFPVFYKAYSHLRTKNWVVRPGHQYGEDFVAYRHLPSLVHSEYAVLVSSE</sequence>
<evidence type="ECO:0000259" key="5">
    <source>
        <dbReference type="Pfam" id="PF02778"/>
    </source>
</evidence>
<comment type="caution">
    <text evidence="6">The sequence shown here is derived from an EMBL/GenBank/DDBJ whole genome shotgun (WGS) entry which is preliminary data.</text>
</comment>
<dbReference type="AlphaFoldDB" id="A0A498KAZ0"/>
<comment type="similarity">
    <text evidence="1">Belongs to the tRNA-intron endonuclease family.</text>
</comment>
<dbReference type="STRING" id="3750.A0A498KAZ0"/>
<feature type="domain" description="tRNA intron endonuclease catalytic" evidence="4">
    <location>
        <begin position="108"/>
        <end position="151"/>
    </location>
</feature>
<dbReference type="InterPro" id="IPR006676">
    <property type="entry name" value="tRNA_splic"/>
</dbReference>
<dbReference type="GO" id="GO:0003676">
    <property type="term" value="F:nucleic acid binding"/>
    <property type="evidence" value="ECO:0007669"/>
    <property type="project" value="InterPro"/>
</dbReference>
<evidence type="ECO:0000256" key="1">
    <source>
        <dbReference type="ARBA" id="ARBA00008078"/>
    </source>
</evidence>
<dbReference type="InterPro" id="IPR036167">
    <property type="entry name" value="tRNA_intron_Endo_cat-like_sf"/>
</dbReference>
<feature type="domain" description="tRNA intron endonuclease N-terminal" evidence="5">
    <location>
        <begin position="43"/>
        <end position="94"/>
    </location>
</feature>
<reference evidence="6 7" key="1">
    <citation type="submission" date="2018-10" db="EMBL/GenBank/DDBJ databases">
        <title>A high-quality apple genome assembly.</title>
        <authorList>
            <person name="Hu J."/>
        </authorList>
    </citation>
    <scope>NUCLEOTIDE SEQUENCE [LARGE SCALE GENOMIC DNA]</scope>
    <source>
        <strain evidence="7">cv. HFTH1</strain>
        <tissue evidence="6">Young leaf</tissue>
    </source>
</reference>
<dbReference type="EMBL" id="RDQH01000329">
    <property type="protein sequence ID" value="RXI04516.1"/>
    <property type="molecule type" value="Genomic_DNA"/>
</dbReference>
<dbReference type="Pfam" id="PF01974">
    <property type="entry name" value="tRNA_int_endo"/>
    <property type="match status" value="1"/>
</dbReference>
<name>A0A498KAZ0_MALDO</name>
<dbReference type="GO" id="GO:0000213">
    <property type="term" value="F:tRNA-intron lyase activity"/>
    <property type="evidence" value="ECO:0007669"/>
    <property type="project" value="UniProtKB-EC"/>
</dbReference>
<dbReference type="SUPFAM" id="SSF53032">
    <property type="entry name" value="tRNA-intron endonuclease catalytic domain-like"/>
    <property type="match status" value="1"/>
</dbReference>
<dbReference type="Pfam" id="PF02778">
    <property type="entry name" value="tRNA_int_endo_N"/>
    <property type="match status" value="1"/>
</dbReference>
<dbReference type="Proteomes" id="UP000290289">
    <property type="component" value="Chromosome 3"/>
</dbReference>
<proteinExistence type="inferred from homology"/>
<comment type="catalytic activity">
    <reaction evidence="3">
        <text>pretRNA = a 3'-half-tRNA molecule with a 5'-OH end + a 5'-half-tRNA molecule with a 2',3'-cyclic phosphate end + an intron with a 2',3'-cyclic phosphate and a 5'-hydroxyl terminus.</text>
        <dbReference type="EC" id="4.6.1.16"/>
    </reaction>
</comment>
<dbReference type="Gene3D" id="3.40.1350.10">
    <property type="match status" value="1"/>
</dbReference>
<evidence type="ECO:0000259" key="4">
    <source>
        <dbReference type="Pfam" id="PF01974"/>
    </source>
</evidence>
<evidence type="ECO:0000256" key="2">
    <source>
        <dbReference type="ARBA" id="ARBA00012573"/>
    </source>
</evidence>
<gene>
    <name evidence="6" type="ORF">DVH24_038790</name>
</gene>
<dbReference type="EC" id="4.6.1.16" evidence="2"/>
<dbReference type="GO" id="GO:0005737">
    <property type="term" value="C:cytoplasm"/>
    <property type="evidence" value="ECO:0007669"/>
    <property type="project" value="TreeGrafter"/>
</dbReference>
<dbReference type="InterPro" id="IPR006677">
    <property type="entry name" value="tRNA_intron_Endonuc_cat-like"/>
</dbReference>
<dbReference type="InterPro" id="IPR006678">
    <property type="entry name" value="tRNA_intron_Endonuc_N"/>
</dbReference>
<evidence type="ECO:0000256" key="3">
    <source>
        <dbReference type="ARBA" id="ARBA00034031"/>
    </source>
</evidence>
<evidence type="ECO:0000313" key="7">
    <source>
        <dbReference type="Proteomes" id="UP000290289"/>
    </source>
</evidence>
<organism evidence="6 7">
    <name type="scientific">Malus domestica</name>
    <name type="common">Apple</name>
    <name type="synonym">Pyrus malus</name>
    <dbReference type="NCBI Taxonomy" id="3750"/>
    <lineage>
        <taxon>Eukaryota</taxon>
        <taxon>Viridiplantae</taxon>
        <taxon>Streptophyta</taxon>
        <taxon>Embryophyta</taxon>
        <taxon>Tracheophyta</taxon>
        <taxon>Spermatophyta</taxon>
        <taxon>Magnoliopsida</taxon>
        <taxon>eudicotyledons</taxon>
        <taxon>Gunneridae</taxon>
        <taxon>Pentapetalae</taxon>
        <taxon>rosids</taxon>
        <taxon>fabids</taxon>
        <taxon>Rosales</taxon>
        <taxon>Rosaceae</taxon>
        <taxon>Amygdaloideae</taxon>
        <taxon>Maleae</taxon>
        <taxon>Malus</taxon>
    </lineage>
</organism>
<evidence type="ECO:0000313" key="6">
    <source>
        <dbReference type="EMBL" id="RXI04516.1"/>
    </source>
</evidence>
<dbReference type="GO" id="GO:0000379">
    <property type="term" value="P:tRNA-type intron splice site recognition and cleavage"/>
    <property type="evidence" value="ECO:0007669"/>
    <property type="project" value="TreeGrafter"/>
</dbReference>
<dbReference type="CDD" id="cd22363">
    <property type="entry name" value="tRNA-intron_lyase_C"/>
    <property type="match status" value="1"/>
</dbReference>
<accession>A0A498KAZ0</accession>
<dbReference type="PANTHER" id="PTHR21227:SF0">
    <property type="entry name" value="TRNA-SPLICING ENDONUCLEASE SUBUNIT SEN2"/>
    <property type="match status" value="1"/>
</dbReference>
<protein>
    <recommendedName>
        <fullName evidence="2">tRNA-intron lyase</fullName>
        <ecNumber evidence="2">4.6.1.16</ecNumber>
    </recommendedName>
</protein>
<dbReference type="GO" id="GO:0000214">
    <property type="term" value="C:tRNA-intron endonuclease complex"/>
    <property type="evidence" value="ECO:0007669"/>
    <property type="project" value="TreeGrafter"/>
</dbReference>
<dbReference type="PANTHER" id="PTHR21227">
    <property type="entry name" value="TRNA-SPLICING ENDONUCLEASE SUBUNIT SEN2"/>
    <property type="match status" value="1"/>
</dbReference>